<keyword evidence="8 9" id="KW-0472">Membrane</keyword>
<evidence type="ECO:0000256" key="1">
    <source>
        <dbReference type="ARBA" id="ARBA00004447"/>
    </source>
</evidence>
<dbReference type="Pfam" id="PF05679">
    <property type="entry name" value="CHGN"/>
    <property type="match status" value="1"/>
</dbReference>
<dbReference type="GO" id="GO:0047238">
    <property type="term" value="F:glucuronosyl-N-acetylgalactosaminyl-proteoglycan 4-beta-N-acetylgalactosaminyltransferase activity"/>
    <property type="evidence" value="ECO:0007669"/>
    <property type="project" value="TreeGrafter"/>
</dbReference>
<evidence type="ECO:0000256" key="2">
    <source>
        <dbReference type="ARBA" id="ARBA00009239"/>
    </source>
</evidence>
<feature type="transmembrane region" description="Helical" evidence="9">
    <location>
        <begin position="16"/>
        <end position="35"/>
    </location>
</feature>
<dbReference type="Proteomes" id="UP000694920">
    <property type="component" value="Unplaced"/>
</dbReference>
<dbReference type="PANTHER" id="PTHR12369:SF13">
    <property type="entry name" value="HEXOSYLTRANSFERASE"/>
    <property type="match status" value="1"/>
</dbReference>
<keyword evidence="3 9" id="KW-0808">Transferase</keyword>
<comment type="subcellular location">
    <subcellularLocation>
        <location evidence="1 9">Golgi apparatus</location>
        <location evidence="1 9">Golgi stack membrane</location>
        <topology evidence="1 9">Single-pass type II membrane protein</topology>
    </subcellularLocation>
</comment>
<dbReference type="InterPro" id="IPR051227">
    <property type="entry name" value="CS_glycosyltransferase"/>
</dbReference>
<dbReference type="KEGG" id="ccin:107268874"/>
<accession>A0AAJ7FLD9</accession>
<keyword evidence="10" id="KW-1185">Reference proteome</keyword>
<keyword evidence="7 9" id="KW-0333">Golgi apparatus</keyword>
<evidence type="ECO:0000256" key="8">
    <source>
        <dbReference type="ARBA" id="ARBA00023136"/>
    </source>
</evidence>
<evidence type="ECO:0000256" key="3">
    <source>
        <dbReference type="ARBA" id="ARBA00022679"/>
    </source>
</evidence>
<dbReference type="RefSeq" id="XP_015597570.1">
    <property type="nucleotide sequence ID" value="XM_015742084.2"/>
</dbReference>
<sequence length="768" mass="88152">MSAVIKMLFSHCRSNLYLIVGICMGLSLSLFFAPVEIDECHEGSDSLPYMVDTHNFNDEYEPKINIEGKPQHAQKTPKVFVRPRYYSTELGIRDKLFVGVITNREYLHSRGVALNKTIAHLVDKVRYFISIPEGTKPNVSLPGIVGFTDTRSILKPFHIMKYITDNYLEDYDYYYLIKDASYINARRLIELVNKISVSQDIHMGVPGDTETYCSLDAGILLSNSIIREMKTNLDWCVKNTYSDSDDINFGRCIVHSLPVLCTSTSQGQTFHSEKLDPTFHFETSLSKLIANSNIADSVSIYPIYDHTVVYKMSAYIATTELAKVQKKISELRKVILKTAHLGPKDKRNVSWPVGNQPGNKPPGRFDVLRWTYFNETHTFLENDMDILRELHGSTKMDVDQVTKTAVERIENKYDGELKFKKLVNGYRKLDASRGMDYILDISFTELSTGKESIKRVEVCKPLGKVEILPVPYVTENSRINMILMANPQKKTETLTFMKKYAENCMEKKDKTFLMVVLLYDPSALSRGKEDVFYDIKQLALILTEKYKKDQSKVSWLSIRLPTAFTAIELDPMLRIAIADLSVKKFTAESLILFTDPGIDLRSDYLNRVRMNTISQWQIFSPIPFTGYHPDIAYAEDIKHVEMDITRNHGRYDDTNFESISFYAKDYTTMRKTIEPLSIPLVRTDKDIPELLKLSSQTLIESLFDMFVSFSDLHCFRAVEPALKIRYKDVSCAGTRSDVAYKKCIRERSFRLGHRGQLAKLILEYQSSQ</sequence>
<keyword evidence="4 9" id="KW-0812">Transmembrane</keyword>
<evidence type="ECO:0000313" key="10">
    <source>
        <dbReference type="Proteomes" id="UP000694920"/>
    </source>
</evidence>
<proteinExistence type="inferred from homology"/>
<dbReference type="Gene3D" id="3.90.550.50">
    <property type="match status" value="1"/>
</dbReference>
<evidence type="ECO:0000256" key="4">
    <source>
        <dbReference type="ARBA" id="ARBA00022692"/>
    </source>
</evidence>
<reference evidence="11" key="1">
    <citation type="submission" date="2025-08" db="UniProtKB">
        <authorList>
            <consortium name="RefSeq"/>
        </authorList>
    </citation>
    <scope>IDENTIFICATION</scope>
</reference>
<dbReference type="PANTHER" id="PTHR12369">
    <property type="entry name" value="CHONDROITIN SYNTHASE"/>
    <property type="match status" value="1"/>
</dbReference>
<evidence type="ECO:0000313" key="11">
    <source>
        <dbReference type="RefSeq" id="XP_015597570.1"/>
    </source>
</evidence>
<gene>
    <name evidence="11" type="primary">LOC107268874</name>
</gene>
<dbReference type="GeneID" id="107268874"/>
<organism evidence="10 11">
    <name type="scientific">Cephus cinctus</name>
    <name type="common">Wheat stem sawfly</name>
    <dbReference type="NCBI Taxonomy" id="211228"/>
    <lineage>
        <taxon>Eukaryota</taxon>
        <taxon>Metazoa</taxon>
        <taxon>Ecdysozoa</taxon>
        <taxon>Arthropoda</taxon>
        <taxon>Hexapoda</taxon>
        <taxon>Insecta</taxon>
        <taxon>Pterygota</taxon>
        <taxon>Neoptera</taxon>
        <taxon>Endopterygota</taxon>
        <taxon>Hymenoptera</taxon>
        <taxon>Cephoidea</taxon>
        <taxon>Cephidae</taxon>
        <taxon>Cephus</taxon>
    </lineage>
</organism>
<dbReference type="InterPro" id="IPR008428">
    <property type="entry name" value="Chond_GalNAc"/>
</dbReference>
<dbReference type="AlphaFoldDB" id="A0AAJ7FLD9"/>
<dbReference type="CTD" id="79586"/>
<dbReference type="GO" id="GO:0032580">
    <property type="term" value="C:Golgi cisterna membrane"/>
    <property type="evidence" value="ECO:0007669"/>
    <property type="project" value="UniProtKB-SubCell"/>
</dbReference>
<name>A0AAJ7FLD9_CEPCN</name>
<keyword evidence="5 9" id="KW-0735">Signal-anchor</keyword>
<evidence type="ECO:0000256" key="5">
    <source>
        <dbReference type="ARBA" id="ARBA00022968"/>
    </source>
</evidence>
<keyword evidence="6 9" id="KW-1133">Transmembrane helix</keyword>
<comment type="similarity">
    <text evidence="2 9">Belongs to the chondroitin N-acetylgalactosaminyltransferase family.</text>
</comment>
<evidence type="ECO:0000256" key="6">
    <source>
        <dbReference type="ARBA" id="ARBA00022989"/>
    </source>
</evidence>
<evidence type="ECO:0000256" key="9">
    <source>
        <dbReference type="RuleBase" id="RU364016"/>
    </source>
</evidence>
<protein>
    <recommendedName>
        <fullName evidence="9">Hexosyltransferase</fullName>
        <ecNumber evidence="9">2.4.1.-</ecNumber>
    </recommendedName>
</protein>
<dbReference type="EC" id="2.4.1.-" evidence="9"/>
<evidence type="ECO:0000256" key="7">
    <source>
        <dbReference type="ARBA" id="ARBA00023034"/>
    </source>
</evidence>